<evidence type="ECO:0000313" key="3">
    <source>
        <dbReference type="EMBL" id="GAA1800796.1"/>
    </source>
</evidence>
<keyword evidence="2" id="KW-0812">Transmembrane</keyword>
<comment type="caution">
    <text evidence="3">The sequence shown here is derived from an EMBL/GenBank/DDBJ whole genome shotgun (WGS) entry which is preliminary data.</text>
</comment>
<proteinExistence type="predicted"/>
<feature type="transmembrane region" description="Helical" evidence="2">
    <location>
        <begin position="12"/>
        <end position="34"/>
    </location>
</feature>
<reference evidence="3 4" key="1">
    <citation type="journal article" date="2019" name="Int. J. Syst. Evol. Microbiol.">
        <title>The Global Catalogue of Microorganisms (GCM) 10K type strain sequencing project: providing services to taxonomists for standard genome sequencing and annotation.</title>
        <authorList>
            <consortium name="The Broad Institute Genomics Platform"/>
            <consortium name="The Broad Institute Genome Sequencing Center for Infectious Disease"/>
            <person name="Wu L."/>
            <person name="Ma J."/>
        </authorList>
    </citation>
    <scope>NUCLEOTIDE SEQUENCE [LARGE SCALE GENOMIC DNA]</scope>
    <source>
        <strain evidence="3 4">JCM 15592</strain>
    </source>
</reference>
<keyword evidence="4" id="KW-1185">Reference proteome</keyword>
<sequence>MRDAARLLLRHWPALLTLGLLGAAWRSGTLWLAVIVSNRSGPLAQLLLALAPVGYLLAIVAMLRVVRPSLSPPKRPLTELPRTSSPTVAECTKGAEATLSAGKT</sequence>
<gene>
    <name evidence="3" type="ORF">GCM10009811_25630</name>
</gene>
<feature type="transmembrane region" description="Helical" evidence="2">
    <location>
        <begin position="46"/>
        <end position="66"/>
    </location>
</feature>
<dbReference type="EMBL" id="BAAAPO010000042">
    <property type="protein sequence ID" value="GAA1800796.1"/>
    <property type="molecule type" value="Genomic_DNA"/>
</dbReference>
<dbReference type="Proteomes" id="UP001499938">
    <property type="component" value="Unassembled WGS sequence"/>
</dbReference>
<name>A0ABN2LVT5_9MICO</name>
<organism evidence="3 4">
    <name type="scientific">Nostocoides veronense</name>
    <dbReference type="NCBI Taxonomy" id="330836"/>
    <lineage>
        <taxon>Bacteria</taxon>
        <taxon>Bacillati</taxon>
        <taxon>Actinomycetota</taxon>
        <taxon>Actinomycetes</taxon>
        <taxon>Micrococcales</taxon>
        <taxon>Intrasporangiaceae</taxon>
        <taxon>Nostocoides</taxon>
    </lineage>
</organism>
<evidence type="ECO:0000313" key="4">
    <source>
        <dbReference type="Proteomes" id="UP001499938"/>
    </source>
</evidence>
<accession>A0ABN2LVT5</accession>
<evidence type="ECO:0000256" key="1">
    <source>
        <dbReference type="SAM" id="MobiDB-lite"/>
    </source>
</evidence>
<keyword evidence="2" id="KW-1133">Transmembrane helix</keyword>
<protein>
    <submittedName>
        <fullName evidence="3">Uncharacterized protein</fullName>
    </submittedName>
</protein>
<evidence type="ECO:0000256" key="2">
    <source>
        <dbReference type="SAM" id="Phobius"/>
    </source>
</evidence>
<keyword evidence="2" id="KW-0472">Membrane</keyword>
<feature type="region of interest" description="Disordered" evidence="1">
    <location>
        <begin position="70"/>
        <end position="104"/>
    </location>
</feature>